<comment type="caution">
    <text evidence="2">The sequence shown here is derived from an EMBL/GenBank/DDBJ whole genome shotgun (WGS) entry which is preliminary data.</text>
</comment>
<dbReference type="Proteomes" id="UP001201163">
    <property type="component" value="Unassembled WGS sequence"/>
</dbReference>
<name>A0AAD4LE62_9AGAM</name>
<proteinExistence type="predicted"/>
<sequence length="925" mass="104048">MRHELSHQKGDLDKSIAHFTEAILLPFQRDRDVVNDFFQLASLLSSRFWVYKQPEDVKSSLKYFRFLRINFHPFDAFDILHYQLTSRLIRALAHNLKLGFGDVTQDMEEIAALSHELLTSDTSGSSRGELKKAIAAFTLAVTSTLARDDSTQQPSERVQVLREATTIMPDEEHDISLVLVRCHTTRFQRTLAINEYEEAIAIADKIVNAYCPGDDLTPTHVQEIAIDLIAELVSFRINSSTDPVYLGDAIHRIRNLLRISSSDRRRATLTFLLSALEQQRTSYFGIATSSMTVPFDISNLSDSILSDRSRALLQVGKKPDGDPQSLLVRSIGDLRSLLASIYNDQITDIEAAVECGRALLPPPDHQFSHMPTVFFADILFEAYQRTKKLDYLNDAITVYRDHIRNGSGYKKTHFMAVYGLVCALIWRFKSYPRRQDDIDEAMQFYAILADHEYVEVFNRLYFSCSWAHRSRLHAHPSTPTAYEKAMSLLQGTLVFSPTLQTQHFRLADLPGGPEGLPSRLPSDYASYLIKMGQYKRAIETLERGRALLWSEMRGLRTSTDQIRAVNPALSDEFTAINRQLESHMDLSLSLTNPNGAQTSSFSSKTYLLPSSPTPSDFRDRANRLKDQLLRVRKEKGPGSEDYSLTLGSVLADLYELVGRPVIERLRQLQVPDKSRVWLCPTSAFCSLPLHAMGPIPSDDGDGSYFMDLYITSYTPTLSALIESRKPGSQSDASDKPSLLVVAQPETLPGTLAEIDVLKAVGSLVTTLVSEKATLTTVRSRLRDHRFVHFACHGLLETGKPFDASFQLHGDNLTLLEIVRSYLPAAEFAFLSACHTAELTDESIADEGLHLAAAMQFCGFRSVVGTMWAMADTGRRRPFQTFLQVDFLGQGRAERNAPLRKSAVKKLRKKRGITLERWVNFVHYGA</sequence>
<dbReference type="EMBL" id="JAKELL010000042">
    <property type="protein sequence ID" value="KAH8988401.1"/>
    <property type="molecule type" value="Genomic_DNA"/>
</dbReference>
<protein>
    <submittedName>
        <fullName evidence="2">CHAT domain-containing protein</fullName>
    </submittedName>
</protein>
<reference evidence="2" key="1">
    <citation type="submission" date="2022-01" db="EMBL/GenBank/DDBJ databases">
        <title>Comparative genomics reveals a dynamic genome evolution in the ectomycorrhizal milk-cap (Lactarius) mushrooms.</title>
        <authorList>
            <consortium name="DOE Joint Genome Institute"/>
            <person name="Lebreton A."/>
            <person name="Tang N."/>
            <person name="Kuo A."/>
            <person name="LaButti K."/>
            <person name="Drula E."/>
            <person name="Barry K."/>
            <person name="Clum A."/>
            <person name="Lipzen A."/>
            <person name="Mousain D."/>
            <person name="Ng V."/>
            <person name="Wang R."/>
            <person name="Wang X."/>
            <person name="Dai Y."/>
            <person name="Henrissat B."/>
            <person name="Grigoriev I.V."/>
            <person name="Guerin-Laguette A."/>
            <person name="Yu F."/>
            <person name="Martin F.M."/>
        </authorList>
    </citation>
    <scope>NUCLEOTIDE SEQUENCE</scope>
    <source>
        <strain evidence="2">QP</strain>
    </source>
</reference>
<evidence type="ECO:0000259" key="1">
    <source>
        <dbReference type="Pfam" id="PF12770"/>
    </source>
</evidence>
<gene>
    <name evidence="2" type="ORF">EDB92DRAFT_1817590</name>
</gene>
<accession>A0AAD4LE62</accession>
<evidence type="ECO:0000313" key="3">
    <source>
        <dbReference type="Proteomes" id="UP001201163"/>
    </source>
</evidence>
<feature type="domain" description="CHAT" evidence="1">
    <location>
        <begin position="650"/>
        <end position="924"/>
    </location>
</feature>
<dbReference type="Pfam" id="PF12770">
    <property type="entry name" value="CHAT"/>
    <property type="match status" value="1"/>
</dbReference>
<organism evidence="2 3">
    <name type="scientific">Lactarius akahatsu</name>
    <dbReference type="NCBI Taxonomy" id="416441"/>
    <lineage>
        <taxon>Eukaryota</taxon>
        <taxon>Fungi</taxon>
        <taxon>Dikarya</taxon>
        <taxon>Basidiomycota</taxon>
        <taxon>Agaricomycotina</taxon>
        <taxon>Agaricomycetes</taxon>
        <taxon>Russulales</taxon>
        <taxon>Russulaceae</taxon>
        <taxon>Lactarius</taxon>
    </lineage>
</organism>
<keyword evidence="3" id="KW-1185">Reference proteome</keyword>
<dbReference type="InterPro" id="IPR024983">
    <property type="entry name" value="CHAT_dom"/>
</dbReference>
<dbReference type="AlphaFoldDB" id="A0AAD4LE62"/>
<evidence type="ECO:0000313" key="2">
    <source>
        <dbReference type="EMBL" id="KAH8988401.1"/>
    </source>
</evidence>